<dbReference type="Pfam" id="PF08241">
    <property type="entry name" value="Methyltransf_11"/>
    <property type="match status" value="1"/>
</dbReference>
<dbReference type="AlphaFoldDB" id="A5YSD5"/>
<dbReference type="PANTHER" id="PTHR43591">
    <property type="entry name" value="METHYLTRANSFERASE"/>
    <property type="match status" value="1"/>
</dbReference>
<proteinExistence type="predicted"/>
<dbReference type="CDD" id="cd02440">
    <property type="entry name" value="AdoMet_MTases"/>
    <property type="match status" value="1"/>
</dbReference>
<feature type="domain" description="Methyltransferase type 11" evidence="1">
    <location>
        <begin position="61"/>
        <end position="143"/>
    </location>
</feature>
<dbReference type="GO" id="GO:0032259">
    <property type="term" value="P:methylation"/>
    <property type="evidence" value="ECO:0007669"/>
    <property type="project" value="UniProtKB-KW"/>
</dbReference>
<evidence type="ECO:0000259" key="1">
    <source>
        <dbReference type="Pfam" id="PF08241"/>
    </source>
</evidence>
<dbReference type="InterPro" id="IPR013216">
    <property type="entry name" value="Methyltransf_11"/>
</dbReference>
<keyword evidence="2" id="KW-0489">Methyltransferase</keyword>
<dbReference type="SUPFAM" id="SSF53335">
    <property type="entry name" value="S-adenosyl-L-methionine-dependent methyltransferases"/>
    <property type="match status" value="1"/>
</dbReference>
<dbReference type="Gene3D" id="3.40.50.150">
    <property type="entry name" value="Vaccinia Virus protein VP39"/>
    <property type="match status" value="1"/>
</dbReference>
<dbReference type="GO" id="GO:0008757">
    <property type="term" value="F:S-adenosylmethionine-dependent methyltransferase activity"/>
    <property type="evidence" value="ECO:0007669"/>
    <property type="project" value="InterPro"/>
</dbReference>
<dbReference type="InterPro" id="IPR029063">
    <property type="entry name" value="SAM-dependent_MTases_sf"/>
</dbReference>
<organism evidence="2">
    <name type="scientific">uncultured haloarchaeon</name>
    <dbReference type="NCBI Taxonomy" id="160804"/>
    <lineage>
        <taxon>Archaea</taxon>
        <taxon>Methanobacteriati</taxon>
        <taxon>Methanobacteriota</taxon>
        <taxon>Stenosarchaea group</taxon>
        <taxon>Halobacteria</taxon>
        <taxon>Halobacteriales</taxon>
        <taxon>Halobacteriaceae</taxon>
        <taxon>environmental samples</taxon>
    </lineage>
</organism>
<protein>
    <submittedName>
        <fullName evidence="2">S-adenosylmethionine-dependent methyltransferase</fullName>
    </submittedName>
</protein>
<reference evidence="2" key="1">
    <citation type="journal article" date="2007" name="ISME J.">
        <title>Genomic plasticity in prokaryotes: the case of the square haloarchaeon.</title>
        <authorList>
            <person name="Cuadros-Orellana S."/>
            <person name="Martin-Cuadrado A.B."/>
            <person name="Legault B."/>
            <person name="D'Auria G."/>
            <person name="Zhaxybayeva O."/>
            <person name="Papke R.T."/>
            <person name="Rodriguez-Valera F."/>
        </authorList>
    </citation>
    <scope>NUCLEOTIDE SEQUENCE</scope>
</reference>
<dbReference type="EMBL" id="EF583988">
    <property type="protein sequence ID" value="ABQ75892.1"/>
    <property type="molecule type" value="Genomic_DNA"/>
</dbReference>
<keyword evidence="2" id="KW-0808">Transferase</keyword>
<evidence type="ECO:0000313" key="2">
    <source>
        <dbReference type="EMBL" id="ABQ75892.1"/>
    </source>
</evidence>
<sequence>MRMAKDLHGILTEFGILRRIPPNQLVREFSSEYLTHTRRGLWADSRAALTPLSLEDRTRILDVGTGTGEFAQVLDTESPGDIVCLDMDPELLTIARSKTDLTTIIADATQLPIKSDAVDLVTCQALLSNLPDPVNILQTFARVSSELVAAVEPDNAAVSVASTVDTEAQIERRAREAYIAGIQTDVALGDRLSTAFDNAGLDDIVRRRHYHRRTTEPPYDDTALTAAARKAHATALRDHRTELRRELSDDAYDTLRHDWREMGRAVVDQIHSETYRRVEIIPFDVVVGRVSSDQA</sequence>
<name>A5YSD5_9EURY</name>
<accession>A5YSD5</accession>